<keyword evidence="3 8" id="KW-0479">Metal-binding</keyword>
<feature type="zinc finger region" description="C3H1-type" evidence="8">
    <location>
        <begin position="1"/>
        <end position="27"/>
    </location>
</feature>
<sequence length="874" mass="96928">MENKICRFFVAGRCLNRETCRFQHPDTVPTPLSPERKAEPISRSQLGGSVPKAKIPCKFYLQGTCTRGDFCTFEHSNPTTATATVFRPVSRDTRSSIPCRYFQRSICKMGELCPFSHDIQGNLVMPKTLSDHRPITDIGLAASTWARSNPSFREHDETKLPRNIGGATVGFADGASVSAISLISDFSAVSTSDLSQHTSVQDIVDLLSSRGFPQITTDCIRFKHIPEKLHKTAVIKVRDPDFANKLLQYLGDTPVHLRDVEVHVSKMQLGGETESGMNRLQLTGVTCSWFNPSKVAYLQYETDWKAKRALERIKGLDSNQLMGRKLDVTYQPVRSLQVGNLDLNTNEAGLRRFLPSPQPIKVTWGPQSHMFTAKQLEERAITQLRSHGTLIEECTPSPQKGRSRTKIIAKFSEAEAARNAVKKMHETRLDPDSNDKMQVTLLVSIKLSVSSRILAAIQPQLDPLVDQTWQTGYVQIKSYEALGKQYAQVRIFGQSREPVAKAKSAVEKLLAGHIAADGNGPITDPFYFRPSSKNFLDDLGAAHGVFIHQDLRRSVLRLYGDDTGIEQVERALVAKCAELKEHSHTVILDPEALAFALKGGFRQIVAALGKNKVKLDIISNPKRIIVEGSTKDVVQIQDILTSCASPSLETQIARLSISGDDSELFCPVCFTPPEAPIKTPCGHVYCSSCLVSQCTSADSFPLKCLGEGAVCGSPITLADMKKVLSGTEYDNLLQTSLTSYLRSRTTEFQYCSTPDCDRFYRISNTEKPRTFDCDGCLSSICTSCHQNPHDGLTCEANKALIKAALEGDEELAKWKKDNDVRDCPKCGVPIEKAFGCNHMECISCRIHICWFCMKTFGSGEETYKHMDRTHGNIQ</sequence>
<reference evidence="13" key="1">
    <citation type="journal article" date="2020" name="Stud. Mycol.">
        <title>101 Dothideomycetes genomes: a test case for predicting lifestyles and emergence of pathogens.</title>
        <authorList>
            <person name="Haridas S."/>
            <person name="Albert R."/>
            <person name="Binder M."/>
            <person name="Bloem J."/>
            <person name="Labutti K."/>
            <person name="Salamov A."/>
            <person name="Andreopoulos B."/>
            <person name="Baker S."/>
            <person name="Barry K."/>
            <person name="Bills G."/>
            <person name="Bluhm B."/>
            <person name="Cannon C."/>
            <person name="Castanera R."/>
            <person name="Culley D."/>
            <person name="Daum C."/>
            <person name="Ezra D."/>
            <person name="Gonzalez J."/>
            <person name="Henrissat B."/>
            <person name="Kuo A."/>
            <person name="Liang C."/>
            <person name="Lipzen A."/>
            <person name="Lutzoni F."/>
            <person name="Magnuson J."/>
            <person name="Mondo S."/>
            <person name="Nolan M."/>
            <person name="Ohm R."/>
            <person name="Pangilinan J."/>
            <person name="Park H.-J."/>
            <person name="Ramirez L."/>
            <person name="Alfaro M."/>
            <person name="Sun H."/>
            <person name="Tritt A."/>
            <person name="Yoshinaga Y."/>
            <person name="Zwiers L.-H."/>
            <person name="Turgeon B."/>
            <person name="Goodwin S."/>
            <person name="Spatafora J."/>
            <person name="Crous P."/>
            <person name="Grigoriev I."/>
        </authorList>
    </citation>
    <scope>NUCLEOTIDE SEQUENCE</scope>
    <source>
        <strain evidence="13">CBS 125425</strain>
    </source>
</reference>
<protein>
    <recommendedName>
        <fullName evidence="15">RING-type E3 ubiquitin transferase</fullName>
    </recommendedName>
</protein>
<keyword evidence="5 8" id="KW-0863">Zinc-finger</keyword>
<comment type="pathway">
    <text evidence="1">Protein modification; protein ubiquitination.</text>
</comment>
<feature type="zinc finger region" description="C3H1-type" evidence="8">
    <location>
        <begin position="93"/>
        <end position="120"/>
    </location>
</feature>
<keyword evidence="14" id="KW-1185">Reference proteome</keyword>
<dbReference type="GO" id="GO:0097039">
    <property type="term" value="P:protein linear polyubiquitination"/>
    <property type="evidence" value="ECO:0007669"/>
    <property type="project" value="TreeGrafter"/>
</dbReference>
<dbReference type="InterPro" id="IPR051628">
    <property type="entry name" value="LUBAC_E3_Ligases"/>
</dbReference>
<dbReference type="Gene3D" id="4.10.1000.10">
    <property type="entry name" value="Zinc finger, CCCH-type"/>
    <property type="match status" value="2"/>
</dbReference>
<evidence type="ECO:0000256" key="9">
    <source>
        <dbReference type="SAM" id="MobiDB-lite"/>
    </source>
</evidence>
<dbReference type="InterPro" id="IPR044066">
    <property type="entry name" value="TRIAD_supradom"/>
</dbReference>
<dbReference type="SUPFAM" id="SSF54928">
    <property type="entry name" value="RNA-binding domain, RBD"/>
    <property type="match status" value="1"/>
</dbReference>
<dbReference type="PROSITE" id="PS00518">
    <property type="entry name" value="ZF_RING_1"/>
    <property type="match status" value="1"/>
</dbReference>
<feature type="zinc finger region" description="C3H1-type" evidence="8">
    <location>
        <begin position="51"/>
        <end position="78"/>
    </location>
</feature>
<dbReference type="InterPro" id="IPR018957">
    <property type="entry name" value="Znf_C3HC4_RING-type"/>
</dbReference>
<dbReference type="Proteomes" id="UP000799444">
    <property type="component" value="Unassembled WGS sequence"/>
</dbReference>
<dbReference type="Pfam" id="PF18044">
    <property type="entry name" value="zf-CCCH_4"/>
    <property type="match status" value="1"/>
</dbReference>
<dbReference type="Pfam" id="PF22191">
    <property type="entry name" value="IBR_1"/>
    <property type="match status" value="1"/>
</dbReference>
<dbReference type="PROSITE" id="PS51873">
    <property type="entry name" value="TRIAD"/>
    <property type="match status" value="1"/>
</dbReference>
<dbReference type="CDD" id="cd22585">
    <property type="entry name" value="Rcat_RBR_DEAH12-like"/>
    <property type="match status" value="1"/>
</dbReference>
<comment type="caution">
    <text evidence="13">The sequence shown here is derived from an EMBL/GenBank/DDBJ whole genome shotgun (WGS) entry which is preliminary data.</text>
</comment>
<gene>
    <name evidence="13" type="ORF">EJ04DRAFT_510072</name>
</gene>
<keyword evidence="2" id="KW-0808">Transferase</keyword>
<evidence type="ECO:0000313" key="13">
    <source>
        <dbReference type="EMBL" id="KAF2737897.1"/>
    </source>
</evidence>
<keyword evidence="4" id="KW-0677">Repeat</keyword>
<dbReference type="SUPFAM" id="SSF57850">
    <property type="entry name" value="RING/U-box"/>
    <property type="match status" value="2"/>
</dbReference>
<dbReference type="InterPro" id="IPR000571">
    <property type="entry name" value="Znf_CCCH"/>
</dbReference>
<dbReference type="InterPro" id="IPR017907">
    <property type="entry name" value="Znf_RING_CS"/>
</dbReference>
<feature type="domain" description="C3H1-type" evidence="11">
    <location>
        <begin position="1"/>
        <end position="27"/>
    </location>
</feature>
<dbReference type="SMART" id="SM00356">
    <property type="entry name" value="ZnF_C3H1"/>
    <property type="match status" value="3"/>
</dbReference>
<feature type="region of interest" description="Disordered" evidence="9">
    <location>
        <begin position="26"/>
        <end position="47"/>
    </location>
</feature>
<dbReference type="Pfam" id="PF00097">
    <property type="entry name" value="zf-C3HC4"/>
    <property type="match status" value="1"/>
</dbReference>
<dbReference type="InterPro" id="IPR013087">
    <property type="entry name" value="Znf_C2H2_type"/>
</dbReference>
<evidence type="ECO:0000313" key="14">
    <source>
        <dbReference type="Proteomes" id="UP000799444"/>
    </source>
</evidence>
<dbReference type="CDD" id="cd20335">
    <property type="entry name" value="BRcat_RBR"/>
    <property type="match status" value="1"/>
</dbReference>
<dbReference type="AlphaFoldDB" id="A0A9P4R2D0"/>
<dbReference type="InterPro" id="IPR041367">
    <property type="entry name" value="Znf-CCCH_4"/>
</dbReference>
<evidence type="ECO:0000256" key="4">
    <source>
        <dbReference type="ARBA" id="ARBA00022737"/>
    </source>
</evidence>
<dbReference type="InterPro" id="IPR036855">
    <property type="entry name" value="Znf_CCCH_sf"/>
</dbReference>
<dbReference type="Pfam" id="PF01485">
    <property type="entry name" value="IBR"/>
    <property type="match status" value="1"/>
</dbReference>
<proteinExistence type="predicted"/>
<dbReference type="Pfam" id="PF14608">
    <property type="entry name" value="zf-CCCH_2"/>
    <property type="match status" value="2"/>
</dbReference>
<keyword evidence="7 8" id="KW-0862">Zinc</keyword>
<organism evidence="13 14">
    <name type="scientific">Polyplosphaeria fusca</name>
    <dbReference type="NCBI Taxonomy" id="682080"/>
    <lineage>
        <taxon>Eukaryota</taxon>
        <taxon>Fungi</taxon>
        <taxon>Dikarya</taxon>
        <taxon>Ascomycota</taxon>
        <taxon>Pezizomycotina</taxon>
        <taxon>Dothideomycetes</taxon>
        <taxon>Pleosporomycetidae</taxon>
        <taxon>Pleosporales</taxon>
        <taxon>Tetraplosphaeriaceae</taxon>
        <taxon>Polyplosphaeria</taxon>
    </lineage>
</organism>
<feature type="domain" description="C3H1-type" evidence="11">
    <location>
        <begin position="51"/>
        <end position="78"/>
    </location>
</feature>
<dbReference type="InterPro" id="IPR013083">
    <property type="entry name" value="Znf_RING/FYVE/PHD"/>
</dbReference>
<dbReference type="EMBL" id="ML996113">
    <property type="protein sequence ID" value="KAF2737897.1"/>
    <property type="molecule type" value="Genomic_DNA"/>
</dbReference>
<evidence type="ECO:0000256" key="3">
    <source>
        <dbReference type="ARBA" id="ARBA00022723"/>
    </source>
</evidence>
<accession>A0A9P4R2D0</accession>
<evidence type="ECO:0000259" key="11">
    <source>
        <dbReference type="PROSITE" id="PS50103"/>
    </source>
</evidence>
<feature type="domain" description="RING-type" evidence="10">
    <location>
        <begin position="666"/>
        <end position="704"/>
    </location>
</feature>
<evidence type="ECO:0000256" key="6">
    <source>
        <dbReference type="ARBA" id="ARBA00022786"/>
    </source>
</evidence>
<dbReference type="Gene3D" id="1.20.120.1750">
    <property type="match status" value="1"/>
</dbReference>
<dbReference type="PANTHER" id="PTHR22770">
    <property type="entry name" value="UBIQUITIN CONJUGATING ENZYME 7 INTERACTING PROTEIN-RELATED"/>
    <property type="match status" value="1"/>
</dbReference>
<evidence type="ECO:0000259" key="10">
    <source>
        <dbReference type="PROSITE" id="PS50089"/>
    </source>
</evidence>
<evidence type="ECO:0000256" key="2">
    <source>
        <dbReference type="ARBA" id="ARBA00022679"/>
    </source>
</evidence>
<dbReference type="InterPro" id="IPR001841">
    <property type="entry name" value="Znf_RING"/>
</dbReference>
<dbReference type="GO" id="GO:0061630">
    <property type="term" value="F:ubiquitin protein ligase activity"/>
    <property type="evidence" value="ECO:0007669"/>
    <property type="project" value="UniProtKB-EC"/>
</dbReference>
<dbReference type="GO" id="GO:0043130">
    <property type="term" value="F:ubiquitin binding"/>
    <property type="evidence" value="ECO:0007669"/>
    <property type="project" value="TreeGrafter"/>
</dbReference>
<dbReference type="SMART" id="SM00647">
    <property type="entry name" value="IBR"/>
    <property type="match status" value="2"/>
</dbReference>
<dbReference type="GO" id="GO:0008270">
    <property type="term" value="F:zinc ion binding"/>
    <property type="evidence" value="ECO:0007669"/>
    <property type="project" value="UniProtKB-KW"/>
</dbReference>
<evidence type="ECO:0000256" key="1">
    <source>
        <dbReference type="ARBA" id="ARBA00004906"/>
    </source>
</evidence>
<evidence type="ECO:0000256" key="8">
    <source>
        <dbReference type="PROSITE-ProRule" id="PRU00723"/>
    </source>
</evidence>
<dbReference type="PROSITE" id="PS50103">
    <property type="entry name" value="ZF_C3H1"/>
    <property type="match status" value="3"/>
</dbReference>
<evidence type="ECO:0008006" key="15">
    <source>
        <dbReference type="Google" id="ProtNLM"/>
    </source>
</evidence>
<evidence type="ECO:0000256" key="5">
    <source>
        <dbReference type="ARBA" id="ARBA00022771"/>
    </source>
</evidence>
<dbReference type="OrthoDB" id="10009520at2759"/>
<dbReference type="InterPro" id="IPR002867">
    <property type="entry name" value="IBR_dom"/>
</dbReference>
<evidence type="ECO:0000259" key="12">
    <source>
        <dbReference type="PROSITE" id="PS51873"/>
    </source>
</evidence>
<feature type="domain" description="RING-type" evidence="12">
    <location>
        <begin position="662"/>
        <end position="874"/>
    </location>
</feature>
<dbReference type="SUPFAM" id="SSF90229">
    <property type="entry name" value="CCCH zinc finger"/>
    <property type="match status" value="2"/>
</dbReference>
<keyword evidence="6" id="KW-0833">Ubl conjugation pathway</keyword>
<dbReference type="PANTHER" id="PTHR22770:SF13">
    <property type="entry name" value="RING-TYPE DOMAIN-CONTAINING PROTEIN"/>
    <property type="match status" value="1"/>
</dbReference>
<dbReference type="Gene3D" id="3.30.40.10">
    <property type="entry name" value="Zinc/RING finger domain, C3HC4 (zinc finger)"/>
    <property type="match status" value="1"/>
</dbReference>
<dbReference type="GO" id="GO:0003676">
    <property type="term" value="F:nucleic acid binding"/>
    <property type="evidence" value="ECO:0007669"/>
    <property type="project" value="InterPro"/>
</dbReference>
<feature type="domain" description="C3H1-type" evidence="11">
    <location>
        <begin position="93"/>
        <end position="120"/>
    </location>
</feature>
<dbReference type="PROSITE" id="PS00028">
    <property type="entry name" value="ZINC_FINGER_C2H2_1"/>
    <property type="match status" value="1"/>
</dbReference>
<dbReference type="GO" id="GO:0043161">
    <property type="term" value="P:proteasome-mediated ubiquitin-dependent protein catabolic process"/>
    <property type="evidence" value="ECO:0007669"/>
    <property type="project" value="TreeGrafter"/>
</dbReference>
<dbReference type="PROSITE" id="PS50089">
    <property type="entry name" value="ZF_RING_2"/>
    <property type="match status" value="1"/>
</dbReference>
<evidence type="ECO:0000256" key="7">
    <source>
        <dbReference type="ARBA" id="ARBA00022833"/>
    </source>
</evidence>
<dbReference type="InterPro" id="IPR035979">
    <property type="entry name" value="RBD_domain_sf"/>
</dbReference>
<name>A0A9P4R2D0_9PLEO</name>
<dbReference type="GO" id="GO:0000151">
    <property type="term" value="C:ubiquitin ligase complex"/>
    <property type="evidence" value="ECO:0007669"/>
    <property type="project" value="TreeGrafter"/>
</dbReference>